<keyword evidence="12 15" id="KW-0472">Membrane</keyword>
<dbReference type="PANTHER" id="PTHR24292:SF54">
    <property type="entry name" value="CYP9F3-RELATED"/>
    <property type="match status" value="1"/>
</dbReference>
<evidence type="ECO:0000256" key="14">
    <source>
        <dbReference type="RuleBase" id="RU000461"/>
    </source>
</evidence>
<keyword evidence="10 13" id="KW-0408">Iron</keyword>
<dbReference type="InterPro" id="IPR017972">
    <property type="entry name" value="Cyt_P450_CS"/>
</dbReference>
<accession>A0A232EJW5</accession>
<dbReference type="SUPFAM" id="SSF48264">
    <property type="entry name" value="Cytochrome P450"/>
    <property type="match status" value="1"/>
</dbReference>
<evidence type="ECO:0000256" key="13">
    <source>
        <dbReference type="PIRSR" id="PIRSR602401-1"/>
    </source>
</evidence>
<dbReference type="EMBL" id="NNAY01003923">
    <property type="protein sequence ID" value="OXU18646.1"/>
    <property type="molecule type" value="Genomic_DNA"/>
</dbReference>
<evidence type="ECO:0000256" key="6">
    <source>
        <dbReference type="ARBA" id="ARBA00022723"/>
    </source>
</evidence>
<dbReference type="Gene3D" id="1.10.630.10">
    <property type="entry name" value="Cytochrome P450"/>
    <property type="match status" value="1"/>
</dbReference>
<dbReference type="GO" id="GO:0004497">
    <property type="term" value="F:monooxygenase activity"/>
    <property type="evidence" value="ECO:0007669"/>
    <property type="project" value="UniProtKB-KW"/>
</dbReference>
<dbReference type="InterPro" id="IPR002401">
    <property type="entry name" value="Cyt_P450_E_grp-I"/>
</dbReference>
<comment type="similarity">
    <text evidence="4 14">Belongs to the cytochrome P450 family.</text>
</comment>
<dbReference type="InterPro" id="IPR050476">
    <property type="entry name" value="Insect_CytP450_Detox"/>
</dbReference>
<dbReference type="STRING" id="543379.A0A232EJW5"/>
<evidence type="ECO:0000256" key="15">
    <source>
        <dbReference type="SAM" id="Phobius"/>
    </source>
</evidence>
<dbReference type="Proteomes" id="UP000215335">
    <property type="component" value="Unassembled WGS sequence"/>
</dbReference>
<keyword evidence="6 13" id="KW-0479">Metal-binding</keyword>
<evidence type="ECO:0000256" key="8">
    <source>
        <dbReference type="ARBA" id="ARBA00022848"/>
    </source>
</evidence>
<evidence type="ECO:0000313" key="16">
    <source>
        <dbReference type="EMBL" id="OXU18646.1"/>
    </source>
</evidence>
<dbReference type="Pfam" id="PF00067">
    <property type="entry name" value="p450"/>
    <property type="match status" value="1"/>
</dbReference>
<comment type="subcellular location">
    <subcellularLocation>
        <location evidence="3">Endoplasmic reticulum membrane</location>
        <topology evidence="3">Peripheral membrane protein</topology>
    </subcellularLocation>
    <subcellularLocation>
        <location evidence="2">Microsome membrane</location>
        <topology evidence="2">Peripheral membrane protein</topology>
    </subcellularLocation>
</comment>
<evidence type="ECO:0000256" key="7">
    <source>
        <dbReference type="ARBA" id="ARBA00022824"/>
    </source>
</evidence>
<evidence type="ECO:0000256" key="1">
    <source>
        <dbReference type="ARBA" id="ARBA00001971"/>
    </source>
</evidence>
<evidence type="ECO:0000256" key="9">
    <source>
        <dbReference type="ARBA" id="ARBA00023002"/>
    </source>
</evidence>
<evidence type="ECO:0000256" key="3">
    <source>
        <dbReference type="ARBA" id="ARBA00004406"/>
    </source>
</evidence>
<evidence type="ECO:0000256" key="10">
    <source>
        <dbReference type="ARBA" id="ARBA00023004"/>
    </source>
</evidence>
<keyword evidence="11 14" id="KW-0503">Monooxygenase</keyword>
<dbReference type="PROSITE" id="PS00086">
    <property type="entry name" value="CYTOCHROME_P450"/>
    <property type="match status" value="1"/>
</dbReference>
<dbReference type="GO" id="GO:0016705">
    <property type="term" value="F:oxidoreductase activity, acting on paired donors, with incorporation or reduction of molecular oxygen"/>
    <property type="evidence" value="ECO:0007669"/>
    <property type="project" value="InterPro"/>
</dbReference>
<feature type="transmembrane region" description="Helical" evidence="15">
    <location>
        <begin position="6"/>
        <end position="25"/>
    </location>
</feature>
<comment type="cofactor">
    <cofactor evidence="1 13">
        <name>heme</name>
        <dbReference type="ChEBI" id="CHEBI:30413"/>
    </cofactor>
</comment>
<evidence type="ECO:0000313" key="17">
    <source>
        <dbReference type="Proteomes" id="UP000215335"/>
    </source>
</evidence>
<evidence type="ECO:0000256" key="11">
    <source>
        <dbReference type="ARBA" id="ARBA00023033"/>
    </source>
</evidence>
<keyword evidence="5 13" id="KW-0349">Heme</keyword>
<dbReference type="OrthoDB" id="2789670at2759"/>
<dbReference type="GO" id="GO:0020037">
    <property type="term" value="F:heme binding"/>
    <property type="evidence" value="ECO:0007669"/>
    <property type="project" value="InterPro"/>
</dbReference>
<dbReference type="FunFam" id="1.10.630.10:FF:000042">
    <property type="entry name" value="Cytochrome P450"/>
    <property type="match status" value="1"/>
</dbReference>
<evidence type="ECO:0000256" key="5">
    <source>
        <dbReference type="ARBA" id="ARBA00022617"/>
    </source>
</evidence>
<comment type="caution">
    <text evidence="16">The sequence shown here is derived from an EMBL/GenBank/DDBJ whole genome shotgun (WGS) entry which is preliminary data.</text>
</comment>
<dbReference type="GO" id="GO:0005506">
    <property type="term" value="F:iron ion binding"/>
    <property type="evidence" value="ECO:0007669"/>
    <property type="project" value="InterPro"/>
</dbReference>
<dbReference type="InterPro" id="IPR001128">
    <property type="entry name" value="Cyt_P450"/>
</dbReference>
<keyword evidence="17" id="KW-1185">Reference proteome</keyword>
<dbReference type="PRINTS" id="PR00463">
    <property type="entry name" value="EP450I"/>
</dbReference>
<dbReference type="PANTHER" id="PTHR24292">
    <property type="entry name" value="CYTOCHROME P450"/>
    <property type="match status" value="1"/>
</dbReference>
<keyword evidence="15" id="KW-1133">Transmembrane helix</keyword>
<dbReference type="InterPro" id="IPR036396">
    <property type="entry name" value="Cyt_P450_sf"/>
</dbReference>
<dbReference type="CDD" id="cd11056">
    <property type="entry name" value="CYP6-like"/>
    <property type="match status" value="1"/>
</dbReference>
<sequence length="508" mass="59115">MVPVAAILGYCLAAIFVFALYTIIYQYTYWKRRKMLHLESVPIIGNNYPILFGIDSFPMHAQKMYKKFSGARYYGCFDFRKPVVIIKDPNLIKTICVKNFDDFTDHLTFVTEEMDPIAGRNIFSLKGKRWKDLRSTLTPSYTAARMKLLFELIDECARNFSQYFLENPEFAKSFEAKEVFTRYTNDVIATAAFGVKVDSMKDQENEFFMHGKASTTFTSKLLILKMVLLRNFPRLMRLFGATFLPRSSDKFFKKLINEAVTLRREKGITRPDTIQLLMQAMDKEDGVYVTMDDILGNAFIFFLAGFDTSSSLMAFIALELAANPDIQEKLQQEVDLQLEKNDGKLTYEALSDMKYLDMVVSETLRKYPPAPITNRVCTRDHVFSPPMQGYPEYRMEKDTVIMIPIYALHRDPQYFPEPEKFDPERFNEENKSKIEAYTYMPFGHGPRQCIGNRFALMETKILMVHALRKFTIKLTEKTVFPVEFIKLSFNLGAVGKFWLQFEERKKVN</sequence>
<proteinExistence type="inferred from homology"/>
<feature type="binding site" description="axial binding residue" evidence="13">
    <location>
        <position position="449"/>
    </location>
    <ligand>
        <name>heme</name>
        <dbReference type="ChEBI" id="CHEBI:30413"/>
    </ligand>
    <ligandPart>
        <name>Fe</name>
        <dbReference type="ChEBI" id="CHEBI:18248"/>
    </ligandPart>
</feature>
<protein>
    <recommendedName>
        <fullName evidence="18">Cytochrome P450</fullName>
    </recommendedName>
</protein>
<dbReference type="GO" id="GO:0005789">
    <property type="term" value="C:endoplasmic reticulum membrane"/>
    <property type="evidence" value="ECO:0007669"/>
    <property type="project" value="UniProtKB-SubCell"/>
</dbReference>
<keyword evidence="7" id="KW-0256">Endoplasmic reticulum</keyword>
<evidence type="ECO:0000256" key="12">
    <source>
        <dbReference type="ARBA" id="ARBA00023136"/>
    </source>
</evidence>
<keyword evidence="9 14" id="KW-0560">Oxidoreductase</keyword>
<evidence type="ECO:0008006" key="18">
    <source>
        <dbReference type="Google" id="ProtNLM"/>
    </source>
</evidence>
<name>A0A232EJW5_9HYME</name>
<dbReference type="AlphaFoldDB" id="A0A232EJW5"/>
<evidence type="ECO:0000256" key="2">
    <source>
        <dbReference type="ARBA" id="ARBA00004174"/>
    </source>
</evidence>
<organism evidence="16 17">
    <name type="scientific">Trichomalopsis sarcophagae</name>
    <dbReference type="NCBI Taxonomy" id="543379"/>
    <lineage>
        <taxon>Eukaryota</taxon>
        <taxon>Metazoa</taxon>
        <taxon>Ecdysozoa</taxon>
        <taxon>Arthropoda</taxon>
        <taxon>Hexapoda</taxon>
        <taxon>Insecta</taxon>
        <taxon>Pterygota</taxon>
        <taxon>Neoptera</taxon>
        <taxon>Endopterygota</taxon>
        <taxon>Hymenoptera</taxon>
        <taxon>Apocrita</taxon>
        <taxon>Proctotrupomorpha</taxon>
        <taxon>Chalcidoidea</taxon>
        <taxon>Pteromalidae</taxon>
        <taxon>Pteromalinae</taxon>
        <taxon>Trichomalopsis</taxon>
    </lineage>
</organism>
<keyword evidence="15" id="KW-0812">Transmembrane</keyword>
<dbReference type="PRINTS" id="PR00385">
    <property type="entry name" value="P450"/>
</dbReference>
<reference evidence="16 17" key="1">
    <citation type="journal article" date="2017" name="Curr. Biol.">
        <title>The Evolution of Venom by Co-option of Single-Copy Genes.</title>
        <authorList>
            <person name="Martinson E.O."/>
            <person name="Mrinalini"/>
            <person name="Kelkar Y.D."/>
            <person name="Chang C.H."/>
            <person name="Werren J.H."/>
        </authorList>
    </citation>
    <scope>NUCLEOTIDE SEQUENCE [LARGE SCALE GENOMIC DNA]</scope>
    <source>
        <strain evidence="16 17">Alberta</strain>
        <tissue evidence="16">Whole body</tissue>
    </source>
</reference>
<evidence type="ECO:0000256" key="4">
    <source>
        <dbReference type="ARBA" id="ARBA00010617"/>
    </source>
</evidence>
<gene>
    <name evidence="16" type="ORF">TSAR_009897</name>
</gene>
<keyword evidence="8" id="KW-0492">Microsome</keyword>